<dbReference type="AlphaFoldDB" id="A0A8T0R028"/>
<evidence type="ECO:0008006" key="5">
    <source>
        <dbReference type="Google" id="ProtNLM"/>
    </source>
</evidence>
<organism evidence="3 4">
    <name type="scientific">Panicum virgatum</name>
    <name type="common">Blackwell switchgrass</name>
    <dbReference type="NCBI Taxonomy" id="38727"/>
    <lineage>
        <taxon>Eukaryota</taxon>
        <taxon>Viridiplantae</taxon>
        <taxon>Streptophyta</taxon>
        <taxon>Embryophyta</taxon>
        <taxon>Tracheophyta</taxon>
        <taxon>Spermatophyta</taxon>
        <taxon>Magnoliopsida</taxon>
        <taxon>Liliopsida</taxon>
        <taxon>Poales</taxon>
        <taxon>Poaceae</taxon>
        <taxon>PACMAD clade</taxon>
        <taxon>Panicoideae</taxon>
        <taxon>Panicodae</taxon>
        <taxon>Paniceae</taxon>
        <taxon>Panicinae</taxon>
        <taxon>Panicum</taxon>
        <taxon>Panicum sect. Hiantes</taxon>
    </lineage>
</organism>
<feature type="domain" description="F-box associated beta-propeller type 3" evidence="2">
    <location>
        <begin position="118"/>
        <end position="293"/>
    </location>
</feature>
<proteinExistence type="predicted"/>
<evidence type="ECO:0000259" key="2">
    <source>
        <dbReference type="Pfam" id="PF08268"/>
    </source>
</evidence>
<dbReference type="InterPro" id="IPR050796">
    <property type="entry name" value="SCF_F-box_component"/>
</dbReference>
<dbReference type="InterPro" id="IPR013187">
    <property type="entry name" value="F-box-assoc_dom_typ3"/>
</dbReference>
<evidence type="ECO:0000313" key="4">
    <source>
        <dbReference type="Proteomes" id="UP000823388"/>
    </source>
</evidence>
<dbReference type="EMBL" id="CM029048">
    <property type="protein sequence ID" value="KAG2578650.1"/>
    <property type="molecule type" value="Genomic_DNA"/>
</dbReference>
<feature type="domain" description="F-box" evidence="1">
    <location>
        <begin position="41"/>
        <end position="75"/>
    </location>
</feature>
<keyword evidence="4" id="KW-1185">Reference proteome</keyword>
<sequence length="399" mass="42722">MMPVDNEGDQIDDNVAAPCEDEPMLPVDDAGDEPDAAALWIPDLPIRNILARVPPSSATRFKVVCKSWHSMIADDSYAVLLYDGDAPCPVTVVDEAGAARLAALRPRRGKPRHGFTVQNCCGALACLRSGQRDAELLNPATGESLGLGHFFRHGPRTTWTHAADHLPWYCLGRCAGTGEYKVVRLDVRLPSSRRPLVTCEVLPLGRESWDSTGCFAPEWKMVGLWHVNYCPADRGVHVAGVVYYLAWCVAGVAMVVSFDLSTHDVGEIDLPAAATEAGGGAVASLSELDGRLCLSLVPSGAEARRGATGAAMDMYVRGDDADGGGKAWFQVCRGRVLMKRADGSLCYYMDGTGGGGAAAAEEVVYEHKGRRRRKQQLSGVTADVFVESPLPLQAILRGA</sequence>
<dbReference type="Pfam" id="PF00646">
    <property type="entry name" value="F-box"/>
    <property type="match status" value="1"/>
</dbReference>
<dbReference type="CDD" id="cd22157">
    <property type="entry name" value="F-box_AtFBW1-like"/>
    <property type="match status" value="1"/>
</dbReference>
<accession>A0A8T0R028</accession>
<comment type="caution">
    <text evidence="3">The sequence shown here is derived from an EMBL/GenBank/DDBJ whole genome shotgun (WGS) entry which is preliminary data.</text>
</comment>
<protein>
    <recommendedName>
        <fullName evidence="5">F-box domain-containing protein</fullName>
    </recommendedName>
</protein>
<dbReference type="InterPro" id="IPR001810">
    <property type="entry name" value="F-box_dom"/>
</dbReference>
<dbReference type="Pfam" id="PF08268">
    <property type="entry name" value="FBA_3"/>
    <property type="match status" value="1"/>
</dbReference>
<dbReference type="NCBIfam" id="TIGR01640">
    <property type="entry name" value="F_box_assoc_1"/>
    <property type="match status" value="1"/>
</dbReference>
<dbReference type="SUPFAM" id="SSF81383">
    <property type="entry name" value="F-box domain"/>
    <property type="match status" value="1"/>
</dbReference>
<dbReference type="PANTHER" id="PTHR31672:SF13">
    <property type="entry name" value="F-BOX PROTEIN CPR30-LIKE"/>
    <property type="match status" value="1"/>
</dbReference>
<evidence type="ECO:0000259" key="1">
    <source>
        <dbReference type="Pfam" id="PF00646"/>
    </source>
</evidence>
<evidence type="ECO:0000313" key="3">
    <source>
        <dbReference type="EMBL" id="KAG2578650.1"/>
    </source>
</evidence>
<dbReference type="InterPro" id="IPR017451">
    <property type="entry name" value="F-box-assoc_interact_dom"/>
</dbReference>
<name>A0A8T0R028_PANVG</name>
<reference evidence="3" key="1">
    <citation type="submission" date="2020-05" db="EMBL/GenBank/DDBJ databases">
        <title>WGS assembly of Panicum virgatum.</title>
        <authorList>
            <person name="Lovell J.T."/>
            <person name="Jenkins J."/>
            <person name="Shu S."/>
            <person name="Juenger T.E."/>
            <person name="Schmutz J."/>
        </authorList>
    </citation>
    <scope>NUCLEOTIDE SEQUENCE</scope>
    <source>
        <strain evidence="3">AP13</strain>
    </source>
</reference>
<dbReference type="PANTHER" id="PTHR31672">
    <property type="entry name" value="BNACNNG10540D PROTEIN"/>
    <property type="match status" value="1"/>
</dbReference>
<dbReference type="InterPro" id="IPR036047">
    <property type="entry name" value="F-box-like_dom_sf"/>
</dbReference>
<gene>
    <name evidence="3" type="ORF">PVAP13_6NG118900</name>
</gene>
<dbReference type="Proteomes" id="UP000823388">
    <property type="component" value="Chromosome 6N"/>
</dbReference>